<evidence type="ECO:0000313" key="2">
    <source>
        <dbReference type="Proteomes" id="UP000637788"/>
    </source>
</evidence>
<name>A0A917VGL8_9ACTN</name>
<reference evidence="1" key="2">
    <citation type="submission" date="2020-09" db="EMBL/GenBank/DDBJ databases">
        <authorList>
            <person name="Sun Q."/>
            <person name="Ohkuma M."/>
        </authorList>
    </citation>
    <scope>NUCLEOTIDE SEQUENCE</scope>
    <source>
        <strain evidence="1">JCM 3035</strain>
    </source>
</reference>
<evidence type="ECO:0000313" key="1">
    <source>
        <dbReference type="EMBL" id="GGK75757.1"/>
    </source>
</evidence>
<protein>
    <submittedName>
        <fullName evidence="1">Uncharacterized protein</fullName>
    </submittedName>
</protein>
<dbReference type="Proteomes" id="UP000637788">
    <property type="component" value="Unassembled WGS sequence"/>
</dbReference>
<reference evidence="1" key="1">
    <citation type="journal article" date="2014" name="Int. J. Syst. Evol. Microbiol.">
        <title>Complete genome sequence of Corynebacterium casei LMG S-19264T (=DSM 44701T), isolated from a smear-ripened cheese.</title>
        <authorList>
            <consortium name="US DOE Joint Genome Institute (JGI-PGF)"/>
            <person name="Walter F."/>
            <person name="Albersmeier A."/>
            <person name="Kalinowski J."/>
            <person name="Ruckert C."/>
        </authorList>
    </citation>
    <scope>NUCLEOTIDE SEQUENCE</scope>
    <source>
        <strain evidence="1">JCM 3035</strain>
    </source>
</reference>
<dbReference type="RefSeq" id="WP_189323320.1">
    <property type="nucleotide sequence ID" value="NZ_BMPQ01000009.1"/>
</dbReference>
<keyword evidence="2" id="KW-1185">Reference proteome</keyword>
<gene>
    <name evidence="1" type="ORF">GCM10010094_41070</name>
</gene>
<dbReference type="EMBL" id="BMPQ01000009">
    <property type="protein sequence ID" value="GGK75757.1"/>
    <property type="molecule type" value="Genomic_DNA"/>
</dbReference>
<organism evidence="1 2">
    <name type="scientific">Streptomyces flaveus</name>
    <dbReference type="NCBI Taxonomy" id="66370"/>
    <lineage>
        <taxon>Bacteria</taxon>
        <taxon>Bacillati</taxon>
        <taxon>Actinomycetota</taxon>
        <taxon>Actinomycetes</taxon>
        <taxon>Kitasatosporales</taxon>
        <taxon>Streptomycetaceae</taxon>
        <taxon>Streptomyces</taxon>
        <taxon>Streptomyces aurantiacus group</taxon>
    </lineage>
</organism>
<accession>A0A917VGL8</accession>
<sequence>MAPRHGISDCGPADTNNTAARTVRVGIVGTPGPSSRRCFAADTSAVSGKGSPVNPVAVL</sequence>
<comment type="caution">
    <text evidence="1">The sequence shown here is derived from an EMBL/GenBank/DDBJ whole genome shotgun (WGS) entry which is preliminary data.</text>
</comment>
<dbReference type="AlphaFoldDB" id="A0A917VGL8"/>
<proteinExistence type="predicted"/>